<evidence type="ECO:0000256" key="3">
    <source>
        <dbReference type="ARBA" id="ARBA00022692"/>
    </source>
</evidence>
<keyword evidence="6 7" id="KW-0472">Membrane</keyword>
<evidence type="ECO:0000256" key="6">
    <source>
        <dbReference type="ARBA" id="ARBA00023136"/>
    </source>
</evidence>
<comment type="similarity">
    <text evidence="2">Belongs to the bile acid:sodium symporter (BASS) (TC 2.A.28) family.</text>
</comment>
<keyword evidence="9" id="KW-1185">Reference proteome</keyword>
<proteinExistence type="inferred from homology"/>
<evidence type="ECO:0000256" key="7">
    <source>
        <dbReference type="SAM" id="Phobius"/>
    </source>
</evidence>
<reference evidence="8 9" key="1">
    <citation type="journal article" date="2017" name="PLoS Biol.">
        <title>The sea cucumber genome provides insights into morphological evolution and visceral regeneration.</title>
        <authorList>
            <person name="Zhang X."/>
            <person name="Sun L."/>
            <person name="Yuan J."/>
            <person name="Sun Y."/>
            <person name="Gao Y."/>
            <person name="Zhang L."/>
            <person name="Li S."/>
            <person name="Dai H."/>
            <person name="Hamel J.F."/>
            <person name="Liu C."/>
            <person name="Yu Y."/>
            <person name="Liu S."/>
            <person name="Lin W."/>
            <person name="Guo K."/>
            <person name="Jin S."/>
            <person name="Xu P."/>
            <person name="Storey K.B."/>
            <person name="Huan P."/>
            <person name="Zhang T."/>
            <person name="Zhou Y."/>
            <person name="Zhang J."/>
            <person name="Lin C."/>
            <person name="Li X."/>
            <person name="Xing L."/>
            <person name="Huo D."/>
            <person name="Sun M."/>
            <person name="Wang L."/>
            <person name="Mercier A."/>
            <person name="Li F."/>
            <person name="Yang H."/>
            <person name="Xiang J."/>
        </authorList>
    </citation>
    <scope>NUCLEOTIDE SEQUENCE [LARGE SCALE GENOMIC DNA]</scope>
    <source>
        <strain evidence="8">Shaxun</strain>
        <tissue evidence="8">Muscle</tissue>
    </source>
</reference>
<protein>
    <submittedName>
        <fullName evidence="8">Putative solute carrier family 10 member 6</fullName>
    </submittedName>
</protein>
<comment type="subcellular location">
    <subcellularLocation>
        <location evidence="1">Membrane</location>
        <topology evidence="1">Multi-pass membrane protein</topology>
    </subcellularLocation>
</comment>
<feature type="transmembrane region" description="Helical" evidence="7">
    <location>
        <begin position="31"/>
        <end position="53"/>
    </location>
</feature>
<dbReference type="PANTHER" id="PTHR10361">
    <property type="entry name" value="SODIUM-BILE ACID COTRANSPORTER"/>
    <property type="match status" value="1"/>
</dbReference>
<comment type="caution">
    <text evidence="8">The sequence shown here is derived from an EMBL/GenBank/DDBJ whole genome shotgun (WGS) entry which is preliminary data.</text>
</comment>
<gene>
    <name evidence="8" type="ORF">BSL78_23586</name>
</gene>
<feature type="transmembrane region" description="Helical" evidence="7">
    <location>
        <begin position="122"/>
        <end position="143"/>
    </location>
</feature>
<evidence type="ECO:0000256" key="5">
    <source>
        <dbReference type="ARBA" id="ARBA00022989"/>
    </source>
</evidence>
<evidence type="ECO:0000256" key="4">
    <source>
        <dbReference type="ARBA" id="ARBA00022847"/>
    </source>
</evidence>
<name>A0A2G8JV47_STIJA</name>
<dbReference type="PANTHER" id="PTHR10361:SF28">
    <property type="entry name" value="P3 PROTEIN-RELATED"/>
    <property type="match status" value="1"/>
</dbReference>
<dbReference type="STRING" id="307972.A0A2G8JV47"/>
<organism evidence="8 9">
    <name type="scientific">Stichopus japonicus</name>
    <name type="common">Sea cucumber</name>
    <dbReference type="NCBI Taxonomy" id="307972"/>
    <lineage>
        <taxon>Eukaryota</taxon>
        <taxon>Metazoa</taxon>
        <taxon>Echinodermata</taxon>
        <taxon>Eleutherozoa</taxon>
        <taxon>Echinozoa</taxon>
        <taxon>Holothuroidea</taxon>
        <taxon>Aspidochirotacea</taxon>
        <taxon>Aspidochirotida</taxon>
        <taxon>Stichopodidae</taxon>
        <taxon>Apostichopus</taxon>
    </lineage>
</organism>
<keyword evidence="4" id="KW-0769">Symport</keyword>
<dbReference type="InterPro" id="IPR002657">
    <property type="entry name" value="BilAc:Na_symport/Acr3"/>
</dbReference>
<keyword evidence="5 7" id="KW-1133">Transmembrane helix</keyword>
<accession>A0A2G8JV47</accession>
<dbReference type="GO" id="GO:0015293">
    <property type="term" value="F:symporter activity"/>
    <property type="evidence" value="ECO:0007669"/>
    <property type="project" value="UniProtKB-KW"/>
</dbReference>
<dbReference type="Pfam" id="PF01758">
    <property type="entry name" value="SBF"/>
    <property type="match status" value="1"/>
</dbReference>
<dbReference type="OrthoDB" id="203097at2759"/>
<evidence type="ECO:0000313" key="9">
    <source>
        <dbReference type="Proteomes" id="UP000230750"/>
    </source>
</evidence>
<dbReference type="Proteomes" id="UP000230750">
    <property type="component" value="Unassembled WGS sequence"/>
</dbReference>
<evidence type="ECO:0000313" key="8">
    <source>
        <dbReference type="EMBL" id="PIK39579.1"/>
    </source>
</evidence>
<dbReference type="InterPro" id="IPR038770">
    <property type="entry name" value="Na+/solute_symporter_sf"/>
</dbReference>
<dbReference type="Gene3D" id="1.20.1530.20">
    <property type="match status" value="1"/>
</dbReference>
<feature type="transmembrane region" description="Helical" evidence="7">
    <location>
        <begin position="85"/>
        <end position="110"/>
    </location>
</feature>
<feature type="transmembrane region" description="Helical" evidence="7">
    <location>
        <begin position="189"/>
        <end position="210"/>
    </location>
</feature>
<sequence>MAMTTAAINLAIGSLMTRVEFKRQYKFPGCLAVGCLSQFILFPLVVFGLVQALKLEYGRRRYVNDGSLPTSSVASLLTFFMDGNIYVSVAMTFISTIMSVGMIPALFFFLTEDVSMETVQTPAYALIIALLHMTIPLLIGIFCRKLLKPIWNKLLVMVYHNMAMSLLSLSSSDVHDQKWTELTTFPSLYTPVTGIYGLVAVILYLVCFSVDHESGLRANHGIRSGYRIISDEDYPEPNSNVISAKDYKKIKEEDLNNLGLVGRGGEIMRIDSITMPTVAEEYTS</sequence>
<dbReference type="EMBL" id="MRZV01001225">
    <property type="protein sequence ID" value="PIK39579.1"/>
    <property type="molecule type" value="Genomic_DNA"/>
</dbReference>
<keyword evidence="3 7" id="KW-0812">Transmembrane</keyword>
<dbReference type="InterPro" id="IPR004710">
    <property type="entry name" value="Bilac:Na_transpt"/>
</dbReference>
<evidence type="ECO:0000256" key="1">
    <source>
        <dbReference type="ARBA" id="ARBA00004141"/>
    </source>
</evidence>
<dbReference type="AlphaFoldDB" id="A0A2G8JV47"/>
<evidence type="ECO:0000256" key="2">
    <source>
        <dbReference type="ARBA" id="ARBA00006528"/>
    </source>
</evidence>
<dbReference type="GO" id="GO:0016020">
    <property type="term" value="C:membrane"/>
    <property type="evidence" value="ECO:0007669"/>
    <property type="project" value="UniProtKB-SubCell"/>
</dbReference>
<keyword evidence="4" id="KW-0813">Transport</keyword>